<organism evidence="2">
    <name type="scientific">Arabidopsis lyrata subsp. lyrata</name>
    <name type="common">Lyre-leaved rock-cress</name>
    <dbReference type="NCBI Taxonomy" id="81972"/>
    <lineage>
        <taxon>Eukaryota</taxon>
        <taxon>Viridiplantae</taxon>
        <taxon>Streptophyta</taxon>
        <taxon>Embryophyta</taxon>
        <taxon>Tracheophyta</taxon>
        <taxon>Spermatophyta</taxon>
        <taxon>Magnoliopsida</taxon>
        <taxon>eudicotyledons</taxon>
        <taxon>Gunneridae</taxon>
        <taxon>Pentapetalae</taxon>
        <taxon>rosids</taxon>
        <taxon>malvids</taxon>
        <taxon>Brassicales</taxon>
        <taxon>Brassicaceae</taxon>
        <taxon>Camelineae</taxon>
        <taxon>Arabidopsis</taxon>
    </lineage>
</organism>
<keyword evidence="2" id="KW-1185">Reference proteome</keyword>
<sequence length="120" mass="14198">MGGSWSIEMPCLDSALIYTNSCPDDKFLRSLSSVPYLWLYVTDETVVWCSTIKFYRLTECRIFPEENSDRMKPIILLLRTAPKLKHLIVDVEIDEKQRWEEFSRLLSGWNMEEEKKRSNS</sequence>
<reference evidence="2" key="1">
    <citation type="journal article" date="2011" name="Nat. Genet.">
        <title>The Arabidopsis lyrata genome sequence and the basis of rapid genome size change.</title>
        <authorList>
            <person name="Hu T.T."/>
            <person name="Pattyn P."/>
            <person name="Bakker E.G."/>
            <person name="Cao J."/>
            <person name="Cheng J.-F."/>
            <person name="Clark R.M."/>
            <person name="Fahlgren N."/>
            <person name="Fawcett J.A."/>
            <person name="Grimwood J."/>
            <person name="Gundlach H."/>
            <person name="Haberer G."/>
            <person name="Hollister J.D."/>
            <person name="Ossowski S."/>
            <person name="Ottilar R.P."/>
            <person name="Salamov A.A."/>
            <person name="Schneeberger K."/>
            <person name="Spannagl M."/>
            <person name="Wang X."/>
            <person name="Yang L."/>
            <person name="Nasrallah M.E."/>
            <person name="Bergelson J."/>
            <person name="Carrington J.C."/>
            <person name="Gaut B.S."/>
            <person name="Schmutz J."/>
            <person name="Mayer K.F.X."/>
            <person name="Van de Peer Y."/>
            <person name="Grigoriev I.V."/>
            <person name="Nordborg M."/>
            <person name="Weigel D."/>
            <person name="Guo Y.-L."/>
        </authorList>
    </citation>
    <scope>NUCLEOTIDE SEQUENCE [LARGE SCALE GENOMIC DNA]</scope>
    <source>
        <strain evidence="2">cv. MN47</strain>
    </source>
</reference>
<dbReference type="Proteomes" id="UP000008694">
    <property type="component" value="Unassembled WGS sequence"/>
</dbReference>
<dbReference type="HOGENOM" id="CLU_2052839_0_0_1"/>
<gene>
    <name evidence="1" type="ORF">ARALYDRAFT_663496</name>
</gene>
<protein>
    <submittedName>
        <fullName evidence="1">Predicted protein</fullName>
    </submittedName>
</protein>
<dbReference type="Gramene" id="Al_scaffold_0006_3561">
    <property type="protein sequence ID" value="Al_scaffold_0006_3561"/>
    <property type="gene ID" value="Al_scaffold_0006_3561"/>
</dbReference>
<accession>D7M1V9</accession>
<evidence type="ECO:0000313" key="2">
    <source>
        <dbReference type="Proteomes" id="UP000008694"/>
    </source>
</evidence>
<dbReference type="AlphaFoldDB" id="D7M1V9"/>
<dbReference type="EMBL" id="GL348718">
    <property type="protein sequence ID" value="EFH51082.1"/>
    <property type="molecule type" value="Genomic_DNA"/>
</dbReference>
<name>D7M1V9_ARALL</name>
<evidence type="ECO:0000313" key="1">
    <source>
        <dbReference type="EMBL" id="EFH51082.1"/>
    </source>
</evidence>
<proteinExistence type="predicted"/>